<accession>A0A101KVI8</accession>
<proteinExistence type="predicted"/>
<reference evidence="1 2" key="1">
    <citation type="submission" date="2015-12" db="EMBL/GenBank/DDBJ databases">
        <title>Draft genome sequence of Mesorhizobium sp. UFLA 01-765, a multitolerant efficient symbiont and plant-growth promoting strain isolated from Zn-mining soil using Leucaena leucocephala as a trap plant.</title>
        <authorList>
            <person name="Rangel W.M."/>
            <person name="Thijs S."/>
            <person name="Longatti S.M."/>
            <person name="Moreira F.M."/>
            <person name="Weyens N."/>
            <person name="Vangronsveld J."/>
            <person name="Van Hamme J.D."/>
            <person name="Bottos E.M."/>
            <person name="Rineau F."/>
        </authorList>
    </citation>
    <scope>NUCLEOTIDE SEQUENCE [LARGE SCALE GENOMIC DNA]</scope>
    <source>
        <strain evidence="1 2">UFLA 01-765</strain>
    </source>
</reference>
<dbReference type="Proteomes" id="UP000053176">
    <property type="component" value="Unassembled WGS sequence"/>
</dbReference>
<protein>
    <submittedName>
        <fullName evidence="1">Uncharacterized protein</fullName>
    </submittedName>
</protein>
<gene>
    <name evidence="1" type="ORF">AU467_15415</name>
</gene>
<comment type="caution">
    <text evidence="1">The sequence shown here is derived from an EMBL/GenBank/DDBJ whole genome shotgun (WGS) entry which is preliminary data.</text>
</comment>
<name>A0A101KVI8_RHILI</name>
<dbReference type="EMBL" id="LPWA01000068">
    <property type="protein sequence ID" value="KUM27774.1"/>
    <property type="molecule type" value="Genomic_DNA"/>
</dbReference>
<dbReference type="AlphaFoldDB" id="A0A101KVI8"/>
<evidence type="ECO:0000313" key="1">
    <source>
        <dbReference type="EMBL" id="KUM27774.1"/>
    </source>
</evidence>
<evidence type="ECO:0000313" key="2">
    <source>
        <dbReference type="Proteomes" id="UP000053176"/>
    </source>
</evidence>
<dbReference type="OrthoDB" id="8093867at2"/>
<organism evidence="1 2">
    <name type="scientific">Rhizobium loti</name>
    <name type="common">Mesorhizobium loti</name>
    <dbReference type="NCBI Taxonomy" id="381"/>
    <lineage>
        <taxon>Bacteria</taxon>
        <taxon>Pseudomonadati</taxon>
        <taxon>Pseudomonadota</taxon>
        <taxon>Alphaproteobacteria</taxon>
        <taxon>Hyphomicrobiales</taxon>
        <taxon>Phyllobacteriaceae</taxon>
        <taxon>Mesorhizobium</taxon>
    </lineage>
</organism>
<sequence length="76" mass="8228">MHVRADTPIAPTTLSRGEALSILSAGIAGPCCGEANEMLAWLYLLPPSEPASSETGAEPPVDRPRLWLRLRSLFRI</sequence>